<dbReference type="AlphaFoldDB" id="A0A975TVA5"/>
<dbReference type="RefSeq" id="WP_257894314.1">
    <property type="nucleotide sequence ID" value="NZ_JAIMBW010000001.1"/>
</dbReference>
<accession>A0A975TVA5</accession>
<keyword evidence="3" id="KW-0862">Zinc</keyword>
<evidence type="ECO:0000259" key="4">
    <source>
        <dbReference type="PROSITE" id="PS50970"/>
    </source>
</evidence>
<feature type="domain" description="Hcy-binding" evidence="4">
    <location>
        <begin position="1"/>
        <end position="303"/>
    </location>
</feature>
<gene>
    <name evidence="5" type="ORF">KUL25_18780</name>
</gene>
<keyword evidence="3" id="KW-0479">Metal-binding</keyword>
<evidence type="ECO:0000313" key="6">
    <source>
        <dbReference type="Proteomes" id="UP000693972"/>
    </source>
</evidence>
<evidence type="ECO:0000256" key="3">
    <source>
        <dbReference type="PROSITE-ProRule" id="PRU00333"/>
    </source>
</evidence>
<feature type="binding site" evidence="3">
    <location>
        <position position="220"/>
    </location>
    <ligand>
        <name>Zn(2+)</name>
        <dbReference type="ChEBI" id="CHEBI:29105"/>
    </ligand>
</feature>
<dbReference type="SUPFAM" id="SSF82282">
    <property type="entry name" value="Homocysteine S-methyltransferase"/>
    <property type="match status" value="1"/>
</dbReference>
<organism evidence="5">
    <name type="scientific">Gymnodinialimonas phycosphaerae</name>
    <dbReference type="NCBI Taxonomy" id="2841589"/>
    <lineage>
        <taxon>Bacteria</taxon>
        <taxon>Pseudomonadati</taxon>
        <taxon>Pseudomonadota</taxon>
        <taxon>Alphaproteobacteria</taxon>
        <taxon>Rhodobacterales</taxon>
        <taxon>Paracoccaceae</taxon>
        <taxon>Gymnodinialimonas</taxon>
    </lineage>
</organism>
<evidence type="ECO:0000256" key="2">
    <source>
        <dbReference type="ARBA" id="ARBA00022679"/>
    </source>
</evidence>
<reference evidence="5 6" key="1">
    <citation type="submission" date="2021-07" db="EMBL/GenBank/DDBJ databases">
        <title>Karlodiniumbacter phycospheric gen. nov., sp. nov., a phycosphere bacterium isolated from karlodinium veneficum.</title>
        <authorList>
            <person name="Peng Y."/>
            <person name="Jiang L."/>
            <person name="Lee J."/>
        </authorList>
    </citation>
    <scope>NUCLEOTIDE SEQUENCE</scope>
    <source>
        <strain evidence="5 6">N5</strain>
    </source>
</reference>
<evidence type="ECO:0000313" key="5">
    <source>
        <dbReference type="EMBL" id="QXL87436.1"/>
    </source>
</evidence>
<feature type="binding site" evidence="3">
    <location>
        <position position="288"/>
    </location>
    <ligand>
        <name>Zn(2+)</name>
        <dbReference type="ChEBI" id="CHEBI:29105"/>
    </ligand>
</feature>
<comment type="cofactor">
    <cofactor evidence="3">
        <name>Zn(2+)</name>
        <dbReference type="ChEBI" id="CHEBI:29105"/>
    </cofactor>
</comment>
<dbReference type="EMBL" id="CP078073">
    <property type="protein sequence ID" value="QXL87436.1"/>
    <property type="molecule type" value="Genomic_DNA"/>
</dbReference>
<evidence type="ECO:0000256" key="1">
    <source>
        <dbReference type="ARBA" id="ARBA00022603"/>
    </source>
</evidence>
<dbReference type="PANTHER" id="PTHR11103:SF18">
    <property type="entry name" value="SLR1189 PROTEIN"/>
    <property type="match status" value="1"/>
</dbReference>
<dbReference type="Proteomes" id="UP000693972">
    <property type="component" value="Unassembled WGS sequence"/>
</dbReference>
<dbReference type="InterPro" id="IPR036589">
    <property type="entry name" value="HCY_dom_sf"/>
</dbReference>
<dbReference type="PANTHER" id="PTHR11103">
    <property type="entry name" value="SLR1189 PROTEIN"/>
    <property type="match status" value="1"/>
</dbReference>
<dbReference type="GO" id="GO:0008168">
    <property type="term" value="F:methyltransferase activity"/>
    <property type="evidence" value="ECO:0007669"/>
    <property type="project" value="UniProtKB-UniRule"/>
</dbReference>
<dbReference type="Gene3D" id="3.20.20.330">
    <property type="entry name" value="Homocysteine-binding-like domain"/>
    <property type="match status" value="1"/>
</dbReference>
<protein>
    <submittedName>
        <fullName evidence="5">Homocysteine S-methyltransferase family protein</fullName>
    </submittedName>
</protein>
<proteinExistence type="predicted"/>
<dbReference type="Pfam" id="PF02574">
    <property type="entry name" value="S-methyl_trans"/>
    <property type="match status" value="1"/>
</dbReference>
<dbReference type="InterPro" id="IPR003726">
    <property type="entry name" value="HCY_dom"/>
</dbReference>
<dbReference type="PROSITE" id="PS50970">
    <property type="entry name" value="HCY"/>
    <property type="match status" value="1"/>
</dbReference>
<sequence length="308" mass="32952">MRGLPATPDLFLAYLGMETDLIFTHGHELPGFASFPMVETPAGRALLRRYYDDMIALGRRSGHGVILESPTWVANRDRAAPLGYGPEHLAQINRDAVAGMAEAKAGAPDVPLCLSLNIGPRSDAYAPDAQMTVPEAEAYHAEQIAAVAQTPPDMVSAYTLAYAAEAIGIAHAARAHDLPVVIAFTVERDGRLPTGMTLPDAITQVDAKTDGTPAYYMINCAHPDHFTDTLHAAPWMDRIGGLVANASRCSHEELDNAETLDDGNPAELGQQLSALRQRFTQIRVLGGCCGTDMRHLAAIATACRQGEA</sequence>
<dbReference type="GO" id="GO:0032259">
    <property type="term" value="P:methylation"/>
    <property type="evidence" value="ECO:0007669"/>
    <property type="project" value="UniProtKB-KW"/>
</dbReference>
<keyword evidence="6" id="KW-1185">Reference proteome</keyword>
<feature type="binding site" evidence="3">
    <location>
        <position position="289"/>
    </location>
    <ligand>
        <name>Zn(2+)</name>
        <dbReference type="ChEBI" id="CHEBI:29105"/>
    </ligand>
</feature>
<keyword evidence="1 3" id="KW-0489">Methyltransferase</keyword>
<dbReference type="EMBL" id="JAIMBW010000001">
    <property type="protein sequence ID" value="MBY4894807.1"/>
    <property type="molecule type" value="Genomic_DNA"/>
</dbReference>
<name>A0A975TVA5_9RHOB</name>
<dbReference type="GO" id="GO:0046872">
    <property type="term" value="F:metal ion binding"/>
    <property type="evidence" value="ECO:0007669"/>
    <property type="project" value="UniProtKB-KW"/>
</dbReference>
<keyword evidence="2 3" id="KW-0808">Transferase</keyword>